<organism evidence="1 2">
    <name type="scientific">Actinotignum timonense</name>
    <dbReference type="NCBI Taxonomy" id="1870995"/>
    <lineage>
        <taxon>Bacteria</taxon>
        <taxon>Bacillati</taxon>
        <taxon>Actinomycetota</taxon>
        <taxon>Actinomycetes</taxon>
        <taxon>Actinomycetales</taxon>
        <taxon>Actinomycetaceae</taxon>
        <taxon>Actinotignum</taxon>
    </lineage>
</organism>
<evidence type="ECO:0000313" key="1">
    <source>
        <dbReference type="EMBL" id="MDY5147149.1"/>
    </source>
</evidence>
<dbReference type="SUPFAM" id="SSF51735">
    <property type="entry name" value="NAD(P)-binding Rossmann-fold domains"/>
    <property type="match status" value="1"/>
</dbReference>
<proteinExistence type="predicted"/>
<gene>
    <name evidence="1" type="ORF">R6P33_08985</name>
</gene>
<dbReference type="Gene3D" id="3.40.50.720">
    <property type="entry name" value="NAD(P)-binding Rossmann-like Domain"/>
    <property type="match status" value="1"/>
</dbReference>
<reference evidence="1 2" key="1">
    <citation type="submission" date="2023-10" db="EMBL/GenBank/DDBJ databases">
        <title>Whole Genome based description of the genera Actinobaculum and Actinotignum reveals a complex phylogenetic relationship within the species included in the genus Actinotignum.</title>
        <authorList>
            <person name="Jensen C.S."/>
            <person name="Dargis R."/>
            <person name="Kemp M."/>
            <person name="Christensen J.J."/>
        </authorList>
    </citation>
    <scope>NUCLEOTIDE SEQUENCE [LARGE SCALE GENOMIC DNA]</scope>
    <source>
        <strain evidence="1 2">SLA_B089</strain>
    </source>
</reference>
<comment type="caution">
    <text evidence="1">The sequence shown here is derived from an EMBL/GenBank/DDBJ whole genome shotgun (WGS) entry which is preliminary data.</text>
</comment>
<protein>
    <recommendedName>
        <fullName evidence="3">NAD(P)-binding domain-containing protein</fullName>
    </recommendedName>
</protein>
<dbReference type="Proteomes" id="UP001284901">
    <property type="component" value="Unassembled WGS sequence"/>
</dbReference>
<dbReference type="RefSeq" id="WP_087069701.1">
    <property type="nucleotide sequence ID" value="NZ_CAUPFC010000029.1"/>
</dbReference>
<name>A0ABU5GED4_9ACTO</name>
<keyword evidence="2" id="KW-1185">Reference proteome</keyword>
<dbReference type="EMBL" id="JAWNFY010000032">
    <property type="protein sequence ID" value="MDY5147149.1"/>
    <property type="molecule type" value="Genomic_DNA"/>
</dbReference>
<sequence length="155" mass="16510">MMRIAIIGANGAAGKLITQEAVSRRHEVIAVTRSENETEAPVSLRRDVFEIERGDIAGFDAMVDALTPSADAGADFPERAASHLIDLVSGLPTRLIVLDSGDGKVPAAVESARIAKWTYVSPEVTSAELAVAVIEEIERGPLTAHIRQRVVVGDK</sequence>
<evidence type="ECO:0000313" key="2">
    <source>
        <dbReference type="Proteomes" id="UP001284901"/>
    </source>
</evidence>
<evidence type="ECO:0008006" key="3">
    <source>
        <dbReference type="Google" id="ProtNLM"/>
    </source>
</evidence>
<accession>A0ABU5GED4</accession>
<dbReference type="GeneID" id="92813010"/>
<dbReference type="InterPro" id="IPR036291">
    <property type="entry name" value="NAD(P)-bd_dom_sf"/>
</dbReference>